<evidence type="ECO:0000256" key="11">
    <source>
        <dbReference type="ARBA" id="ARBA00023136"/>
    </source>
</evidence>
<dbReference type="Pfam" id="PF00892">
    <property type="entry name" value="EamA"/>
    <property type="match status" value="1"/>
</dbReference>
<keyword evidence="7 12" id="KW-0812">Transmembrane</keyword>
<proteinExistence type="inferred from homology"/>
<evidence type="ECO:0000256" key="4">
    <source>
        <dbReference type="ARBA" id="ARBA00022516"/>
    </source>
</evidence>
<dbReference type="PANTHER" id="PTHR30561:SF9">
    <property type="entry name" value="4-AMINO-4-DEOXY-L-ARABINOSE-PHOSPHOUNDECAPRENOL FLIPPASE SUBUNIT ARNF-RELATED"/>
    <property type="match status" value="1"/>
</dbReference>
<dbReference type="Proteomes" id="UP000233534">
    <property type="component" value="Chromosome"/>
</dbReference>
<evidence type="ECO:0000313" key="16">
    <source>
        <dbReference type="Proteomes" id="UP000233534"/>
    </source>
</evidence>
<evidence type="ECO:0000256" key="1">
    <source>
        <dbReference type="ARBA" id="ARBA00004651"/>
    </source>
</evidence>
<comment type="subcellular location">
    <subcellularLocation>
        <location evidence="1">Cell membrane</location>
        <topology evidence="1">Multi-pass membrane protein</topology>
    </subcellularLocation>
</comment>
<keyword evidence="8" id="KW-0448">Lipopolysaccharide biosynthesis</keyword>
<comment type="similarity">
    <text evidence="2">Belongs to the EamA transporter family.</text>
</comment>
<dbReference type="AlphaFoldDB" id="A0A2K9EFP2"/>
<dbReference type="GO" id="GO:0022857">
    <property type="term" value="F:transmembrane transporter activity"/>
    <property type="evidence" value="ECO:0007669"/>
    <property type="project" value="InterPro"/>
</dbReference>
<feature type="transmembrane region" description="Helical" evidence="12">
    <location>
        <begin position="44"/>
        <end position="62"/>
    </location>
</feature>
<feature type="transmembrane region" description="Helical" evidence="12">
    <location>
        <begin position="95"/>
        <end position="111"/>
    </location>
</feature>
<dbReference type="InterPro" id="IPR000620">
    <property type="entry name" value="EamA_dom"/>
</dbReference>
<evidence type="ECO:0000256" key="12">
    <source>
        <dbReference type="SAM" id="Phobius"/>
    </source>
</evidence>
<dbReference type="Proteomes" id="UP000239720">
    <property type="component" value="Unassembled WGS sequence"/>
</dbReference>
<dbReference type="OrthoDB" id="9156836at2"/>
<dbReference type="GO" id="GO:0005886">
    <property type="term" value="C:plasma membrane"/>
    <property type="evidence" value="ECO:0007669"/>
    <property type="project" value="UniProtKB-SubCell"/>
</dbReference>
<evidence type="ECO:0000256" key="8">
    <source>
        <dbReference type="ARBA" id="ARBA00022985"/>
    </source>
</evidence>
<evidence type="ECO:0000256" key="7">
    <source>
        <dbReference type="ARBA" id="ARBA00022692"/>
    </source>
</evidence>
<accession>A0A2K9EFP2</accession>
<evidence type="ECO:0000256" key="6">
    <source>
        <dbReference type="ARBA" id="ARBA00022556"/>
    </source>
</evidence>
<protein>
    <submittedName>
        <fullName evidence="14">4-amino-4-deoxy-L-arabinose-phosphoundecaprenol flippase subunit ArnF</fullName>
    </submittedName>
</protein>
<keyword evidence="6" id="KW-0441">Lipid A biosynthesis</keyword>
<sequence>MPKVYLFLSILLGALGQVMFKMGIDKTQETNLKFFLELATNKWVISGFLSYGFSFLLWMLVLKHYDLSYARPLNSIGYVITYILAILVLKENFSLQSFAGVILITLGVMLLK</sequence>
<evidence type="ECO:0000256" key="9">
    <source>
        <dbReference type="ARBA" id="ARBA00022989"/>
    </source>
</evidence>
<name>A0A2K9EFP2_9FIRM</name>
<organism evidence="14 16">
    <name type="scientific">Acetivibrio saccincola</name>
    <dbReference type="NCBI Taxonomy" id="1677857"/>
    <lineage>
        <taxon>Bacteria</taxon>
        <taxon>Bacillati</taxon>
        <taxon>Bacillota</taxon>
        <taxon>Clostridia</taxon>
        <taxon>Eubacteriales</taxon>
        <taxon>Oscillospiraceae</taxon>
        <taxon>Acetivibrio</taxon>
    </lineage>
</organism>
<evidence type="ECO:0000256" key="2">
    <source>
        <dbReference type="ARBA" id="ARBA00007362"/>
    </source>
</evidence>
<feature type="transmembrane region" description="Helical" evidence="12">
    <location>
        <begin position="69"/>
        <end position="89"/>
    </location>
</feature>
<dbReference type="EMBL" id="NEMB01000003">
    <property type="protein sequence ID" value="PQQ66768.1"/>
    <property type="molecule type" value="Genomic_DNA"/>
</dbReference>
<evidence type="ECO:0000259" key="13">
    <source>
        <dbReference type="Pfam" id="PF00892"/>
    </source>
</evidence>
<dbReference type="Gene3D" id="1.10.3730.20">
    <property type="match status" value="1"/>
</dbReference>
<keyword evidence="10" id="KW-0443">Lipid metabolism</keyword>
<dbReference type="KEGG" id="hsc:HVS_03840"/>
<dbReference type="PANTHER" id="PTHR30561">
    <property type="entry name" value="SMR FAMILY PROTON-DEPENDENT DRUG EFFLUX TRANSPORTER SUGE"/>
    <property type="match status" value="1"/>
</dbReference>
<dbReference type="InterPro" id="IPR000390">
    <property type="entry name" value="Small_drug/metabolite_transptr"/>
</dbReference>
<keyword evidence="11 12" id="KW-0472">Membrane</keyword>
<evidence type="ECO:0000313" key="17">
    <source>
        <dbReference type="Proteomes" id="UP000239720"/>
    </source>
</evidence>
<gene>
    <name evidence="15" type="ORF">B9R14_08400</name>
    <name evidence="14" type="ORF">HVS_03840</name>
</gene>
<dbReference type="EMBL" id="CP025197">
    <property type="protein sequence ID" value="AUG56713.1"/>
    <property type="molecule type" value="Genomic_DNA"/>
</dbReference>
<dbReference type="GO" id="GO:0009103">
    <property type="term" value="P:lipopolysaccharide biosynthetic process"/>
    <property type="evidence" value="ECO:0007669"/>
    <property type="project" value="UniProtKB-KW"/>
</dbReference>
<keyword evidence="4" id="KW-0444">Lipid biosynthesis</keyword>
<evidence type="ECO:0000256" key="10">
    <source>
        <dbReference type="ARBA" id="ARBA00023098"/>
    </source>
</evidence>
<evidence type="ECO:0000256" key="5">
    <source>
        <dbReference type="ARBA" id="ARBA00022519"/>
    </source>
</evidence>
<dbReference type="InterPro" id="IPR037185">
    <property type="entry name" value="EmrE-like"/>
</dbReference>
<keyword evidence="5" id="KW-0997">Cell inner membrane</keyword>
<evidence type="ECO:0000313" key="14">
    <source>
        <dbReference type="EMBL" id="AUG56713.1"/>
    </source>
</evidence>
<keyword evidence="3" id="KW-1003">Cell membrane</keyword>
<evidence type="ECO:0000313" key="15">
    <source>
        <dbReference type="EMBL" id="PQQ66768.1"/>
    </source>
</evidence>
<keyword evidence="9 12" id="KW-1133">Transmembrane helix</keyword>
<feature type="domain" description="EamA" evidence="13">
    <location>
        <begin position="6"/>
        <end position="111"/>
    </location>
</feature>
<evidence type="ECO:0000256" key="3">
    <source>
        <dbReference type="ARBA" id="ARBA00022475"/>
    </source>
</evidence>
<dbReference type="SUPFAM" id="SSF103481">
    <property type="entry name" value="Multidrug resistance efflux transporter EmrE"/>
    <property type="match status" value="1"/>
</dbReference>
<reference evidence="15 17" key="2">
    <citation type="journal article" date="2018" name="Syst. Appl. Microbiol.">
        <title>Characterization and high-quality draft genome sequence of Herbivorax saccincola A7, an anaerobic, alkaliphilic, thermophilic, cellulolytic, and xylanolytic bacterium.</title>
        <authorList>
            <person name="Aikawa S."/>
            <person name="Baramee S."/>
            <person name="Sermsathanaswadi J."/>
            <person name="Thianheng P."/>
            <person name="Tachaapaikoon C."/>
            <person name="Shikata A."/>
            <person name="Waeonukul R."/>
            <person name="Pason P."/>
            <person name="Ratanakhanokchai K."/>
            <person name="Kosugi A."/>
        </authorList>
    </citation>
    <scope>NUCLEOTIDE SEQUENCE [LARGE SCALE GENOMIC DNA]</scope>
    <source>
        <strain evidence="15 17">A7</strain>
    </source>
</reference>
<dbReference type="RefSeq" id="WP_101299403.1">
    <property type="nucleotide sequence ID" value="NZ_CP025197.1"/>
</dbReference>
<keyword evidence="16" id="KW-1185">Reference proteome</keyword>
<reference evidence="14 16" key="1">
    <citation type="submission" date="2017-12" db="EMBL/GenBank/DDBJ databases">
        <title>Complete genome sequence of Herbivorax saccincola GGR1, a novel Cellulosome-producing hydrolytic bacterium in a thermophilic biogas plant, established by Illumina and Nanopore MinION sequencing.</title>
        <authorList>
            <person name="Pechtl A."/>
            <person name="Ruckert C."/>
            <person name="Koeck D.E."/>
            <person name="Maus I."/>
            <person name="Winkler A."/>
            <person name="Kalinowski J."/>
            <person name="Puhler A."/>
            <person name="Schwarz W.W."/>
            <person name="Zverlov V.V."/>
            <person name="Schluter A."/>
            <person name="Liebl W."/>
        </authorList>
    </citation>
    <scope>NUCLEOTIDE SEQUENCE [LARGE SCALE GENOMIC DNA]</scope>
    <source>
        <strain evidence="14">GGR1</strain>
        <strain evidence="16">SR1</strain>
    </source>
</reference>